<dbReference type="InterPro" id="IPR044898">
    <property type="entry name" value="CDI_dom_sf"/>
</dbReference>
<dbReference type="Gene3D" id="4.10.365.10">
    <property type="entry name" value="p27"/>
    <property type="match status" value="1"/>
</dbReference>
<name>C1BKZ4_OSMMO</name>
<accession>C1BKZ4</accession>
<protein>
    <submittedName>
        <fullName evidence="8">Cyclin-dependent kinase inhibitor 1C</fullName>
    </submittedName>
</protein>
<dbReference type="GO" id="GO:0005634">
    <property type="term" value="C:nucleus"/>
    <property type="evidence" value="ECO:0007669"/>
    <property type="project" value="UniProtKB-SubCell"/>
</dbReference>
<keyword evidence="5" id="KW-0131">Cell cycle</keyword>
<comment type="subcellular location">
    <subcellularLocation>
        <location evidence="1">Nucleus</location>
    </subcellularLocation>
</comment>
<dbReference type="EMBL" id="BT075273">
    <property type="protein sequence ID" value="ACO09697.1"/>
    <property type="molecule type" value="mRNA"/>
</dbReference>
<evidence type="ECO:0000256" key="3">
    <source>
        <dbReference type="ARBA" id="ARBA00023013"/>
    </source>
</evidence>
<evidence type="ECO:0000313" key="8">
    <source>
        <dbReference type="EMBL" id="ACO09697.1"/>
    </source>
</evidence>
<proteinExistence type="evidence at transcript level"/>
<dbReference type="PANTHER" id="PTHR10265">
    <property type="entry name" value="CYCLIN-DEPENDENT KINASE INHIBITOR 1"/>
    <property type="match status" value="1"/>
</dbReference>
<feature type="domain" description="Cyclin-dependent kinase inhibitor" evidence="7">
    <location>
        <begin position="31"/>
        <end position="78"/>
    </location>
</feature>
<evidence type="ECO:0000256" key="2">
    <source>
        <dbReference type="ARBA" id="ARBA00006726"/>
    </source>
</evidence>
<sequence>MFNIQLSSSVQERIVARRTFPLHARTSVCRSLFGPVDHEELNREMKSKLREISERDQRKWNFNFGADAPLAGPYEWEECPVDTTPEFYQESVQVGKNRIVAAPIKVKPCPDVVLQEPPAQDVMSPCEDRLAIPESSTPSTTEVNQENCAVKLNAGKAIRKSVARGRGKRASSETNTTLITEFFVKRRSTETKMNDCTYPRSSSSIGVEQTPRKRIR</sequence>
<comment type="similarity">
    <text evidence="2">Belongs to the CDI family.</text>
</comment>
<evidence type="ECO:0000256" key="6">
    <source>
        <dbReference type="SAM" id="MobiDB-lite"/>
    </source>
</evidence>
<dbReference type="GO" id="GO:0045930">
    <property type="term" value="P:negative regulation of mitotic cell cycle"/>
    <property type="evidence" value="ECO:0007669"/>
    <property type="project" value="TreeGrafter"/>
</dbReference>
<keyword evidence="4" id="KW-0539">Nucleus</keyword>
<dbReference type="AlphaFoldDB" id="C1BKZ4"/>
<dbReference type="InterPro" id="IPR003175">
    <property type="entry name" value="CDI_dom"/>
</dbReference>
<evidence type="ECO:0000256" key="4">
    <source>
        <dbReference type="ARBA" id="ARBA00023242"/>
    </source>
</evidence>
<evidence type="ECO:0000256" key="5">
    <source>
        <dbReference type="ARBA" id="ARBA00023306"/>
    </source>
</evidence>
<organism evidence="8">
    <name type="scientific">Osmerus mordax</name>
    <name type="common">Rainbow smelt</name>
    <name type="synonym">Atherina mordax</name>
    <dbReference type="NCBI Taxonomy" id="8014"/>
    <lineage>
        <taxon>Eukaryota</taxon>
        <taxon>Metazoa</taxon>
        <taxon>Chordata</taxon>
        <taxon>Craniata</taxon>
        <taxon>Vertebrata</taxon>
        <taxon>Euteleostomi</taxon>
        <taxon>Actinopterygii</taxon>
        <taxon>Neopterygii</taxon>
        <taxon>Teleostei</taxon>
        <taxon>Stomiati</taxon>
        <taxon>Osmeriformes</taxon>
        <taxon>Osmeridae</taxon>
        <taxon>Osmerus</taxon>
    </lineage>
</organism>
<reference evidence="8" key="1">
    <citation type="submission" date="2009-03" db="EMBL/GenBank/DDBJ databases">
        <title>Osmerus mordax full-length cDNAs.</title>
        <authorList>
            <person name="von Schalburg K."/>
            <person name="Leong J."/>
            <person name="Cooper G."/>
            <person name="Davidson W.S."/>
            <person name="Koop B.F."/>
        </authorList>
    </citation>
    <scope>NUCLEOTIDE SEQUENCE</scope>
    <source>
        <tissue evidence="8">Brain</tissue>
    </source>
</reference>
<gene>
    <name evidence="8" type="primary">CDN1C</name>
</gene>
<dbReference type="PANTHER" id="PTHR10265:SF44">
    <property type="entry name" value="CYCLIN-DEPENDENT KINASE INHIBITOR 1C"/>
    <property type="match status" value="1"/>
</dbReference>
<evidence type="ECO:0000259" key="7">
    <source>
        <dbReference type="Pfam" id="PF02234"/>
    </source>
</evidence>
<dbReference type="GO" id="GO:0004861">
    <property type="term" value="F:cyclin-dependent protein serine/threonine kinase inhibitor activity"/>
    <property type="evidence" value="ECO:0007669"/>
    <property type="project" value="InterPro"/>
</dbReference>
<keyword evidence="3" id="KW-0649">Protein kinase inhibitor</keyword>
<feature type="region of interest" description="Disordered" evidence="6">
    <location>
        <begin position="193"/>
        <end position="216"/>
    </location>
</feature>
<dbReference type="Pfam" id="PF02234">
    <property type="entry name" value="CDI"/>
    <property type="match status" value="1"/>
</dbReference>
<evidence type="ECO:0000256" key="1">
    <source>
        <dbReference type="ARBA" id="ARBA00004123"/>
    </source>
</evidence>